<comment type="caution">
    <text evidence="1">The sequence shown here is derived from an EMBL/GenBank/DDBJ whole genome shotgun (WGS) entry which is preliminary data.</text>
</comment>
<reference evidence="1" key="1">
    <citation type="submission" date="2016-10" db="EMBL/GenBank/DDBJ databases">
        <title>Genome sequence of Streptomyces malaysiense MUSC 136.</title>
        <authorList>
            <person name="Lee L.-H."/>
            <person name="Ser H.-L."/>
        </authorList>
    </citation>
    <scope>NUCLEOTIDE SEQUENCE [LARGE SCALE GENOMIC DNA]</scope>
    <source>
        <strain evidence="1">MUSC 136</strain>
    </source>
</reference>
<dbReference type="AlphaFoldDB" id="A0A1J4PXW8"/>
<sequence>MLVIVGIVGAAGAAVVGCQADVLGSAGVAYTTGTMASARLRQADVDVSWLNCAGDPGGAAGATPAPGRSAVVSVDCQGETGDRGRITVNGEVTRAVDGVCVRGDLRARVDGKQVFHVSGLGDCAAAPGPTYRPPGYPPAGAQPAVTVTVTRTLWCRNDPDCLPVAGK</sequence>
<organism evidence="1 2">
    <name type="scientific">Streptomyces malaysiense</name>
    <dbReference type="NCBI Taxonomy" id="1428626"/>
    <lineage>
        <taxon>Bacteria</taxon>
        <taxon>Bacillati</taxon>
        <taxon>Actinomycetota</taxon>
        <taxon>Actinomycetes</taxon>
        <taxon>Kitasatosporales</taxon>
        <taxon>Streptomycetaceae</taxon>
        <taxon>Streptomyces</taxon>
    </lineage>
</organism>
<gene>
    <name evidence="1" type="ORF">VT52_021075</name>
</gene>
<evidence type="ECO:0000313" key="2">
    <source>
        <dbReference type="Proteomes" id="UP000034838"/>
    </source>
</evidence>
<dbReference type="EMBL" id="LBDA02000050">
    <property type="protein sequence ID" value="OIK25609.1"/>
    <property type="molecule type" value="Genomic_DNA"/>
</dbReference>
<protein>
    <submittedName>
        <fullName evidence="1">Uncharacterized protein</fullName>
    </submittedName>
</protein>
<evidence type="ECO:0000313" key="1">
    <source>
        <dbReference type="EMBL" id="OIK25609.1"/>
    </source>
</evidence>
<keyword evidence="2" id="KW-1185">Reference proteome</keyword>
<dbReference type="Proteomes" id="UP000034838">
    <property type="component" value="Unassembled WGS sequence"/>
</dbReference>
<proteinExistence type="predicted"/>
<dbReference type="RefSeq" id="WP_046422293.1">
    <property type="nucleotide sequence ID" value="NZ_LBDA02000050.1"/>
</dbReference>
<accession>A0A1J4PXW8</accession>
<dbReference type="OrthoDB" id="3483328at2"/>
<name>A0A1J4PXW8_9ACTN</name>